<dbReference type="GO" id="GO:0006425">
    <property type="term" value="P:glutaminyl-tRNA aminoacylation"/>
    <property type="evidence" value="ECO:0007669"/>
    <property type="project" value="TreeGrafter"/>
</dbReference>
<gene>
    <name evidence="3" type="ORF">Q604_UNBC09016G0001</name>
</gene>
<keyword evidence="1" id="KW-0648">Protein biosynthesis</keyword>
<dbReference type="PANTHER" id="PTHR43097:SF5">
    <property type="entry name" value="GLUTAMATE--TRNA LIGASE"/>
    <property type="match status" value="1"/>
</dbReference>
<evidence type="ECO:0000313" key="3">
    <source>
        <dbReference type="EMBL" id="ETJ36727.1"/>
    </source>
</evidence>
<evidence type="ECO:0000259" key="2">
    <source>
        <dbReference type="Pfam" id="PF03950"/>
    </source>
</evidence>
<dbReference type="FunFam" id="2.40.240.10:FF:000001">
    <property type="entry name" value="Glutamine--tRNA ligase"/>
    <property type="match status" value="1"/>
</dbReference>
<accession>W1Y2F3</accession>
<proteinExistence type="predicted"/>
<protein>
    <submittedName>
        <fullName evidence="3">Glutamine-tRNA ligase</fullName>
    </submittedName>
</protein>
<organism evidence="3">
    <name type="scientific">human gut metagenome</name>
    <dbReference type="NCBI Taxonomy" id="408170"/>
    <lineage>
        <taxon>unclassified sequences</taxon>
        <taxon>metagenomes</taxon>
        <taxon>organismal metagenomes</taxon>
    </lineage>
</organism>
<feature type="domain" description="Glutamyl/glutaminyl-tRNA synthetase class Ib anti-codon binding" evidence="2">
    <location>
        <begin position="5"/>
        <end position="96"/>
    </location>
</feature>
<dbReference type="GO" id="GO:0005524">
    <property type="term" value="F:ATP binding"/>
    <property type="evidence" value="ECO:0007669"/>
    <property type="project" value="InterPro"/>
</dbReference>
<dbReference type="InterPro" id="IPR050132">
    <property type="entry name" value="Gln/Glu-tRNA_Ligase"/>
</dbReference>
<comment type="caution">
    <text evidence="3">The sequence shown here is derived from an EMBL/GenBank/DDBJ whole genome shotgun (WGS) entry which is preliminary data.</text>
</comment>
<dbReference type="InterPro" id="IPR020056">
    <property type="entry name" value="Rbsml_bL25/Gln-tRNA_synth_N"/>
</dbReference>
<reference evidence="3" key="1">
    <citation type="submission" date="2013-12" db="EMBL/GenBank/DDBJ databases">
        <title>A Varibaculum cambriense genome reconstructed from a premature infant gut community with otherwise low bacterial novelty that shifts toward anaerobic metabolism during the third week of life.</title>
        <authorList>
            <person name="Brown C.T."/>
            <person name="Sharon I."/>
            <person name="Thomas B.C."/>
            <person name="Castelle C.J."/>
            <person name="Morowitz M.J."/>
            <person name="Banfield J.F."/>
        </authorList>
    </citation>
    <scope>NUCLEOTIDE SEQUENCE</scope>
</reference>
<dbReference type="PANTHER" id="PTHR43097">
    <property type="entry name" value="GLUTAMINE-TRNA LIGASE"/>
    <property type="match status" value="1"/>
</dbReference>
<dbReference type="InterPro" id="IPR020059">
    <property type="entry name" value="Glu/Gln-tRNA-synth_Ib_codon-bd"/>
</dbReference>
<feature type="non-terminal residue" evidence="3">
    <location>
        <position position="1"/>
    </location>
</feature>
<dbReference type="Gene3D" id="2.40.240.10">
    <property type="entry name" value="Ribosomal Protein L25, Chain P"/>
    <property type="match status" value="1"/>
</dbReference>
<dbReference type="InterPro" id="IPR011035">
    <property type="entry name" value="Ribosomal_bL25/Gln-tRNA_synth"/>
</dbReference>
<keyword evidence="3" id="KW-0436">Ligase</keyword>
<evidence type="ECO:0000256" key="1">
    <source>
        <dbReference type="ARBA" id="ARBA00022917"/>
    </source>
</evidence>
<name>W1Y2F3_9ZZZZ</name>
<dbReference type="Pfam" id="PF03950">
    <property type="entry name" value="tRNA-synt_1c_C"/>
    <property type="match status" value="1"/>
</dbReference>
<feature type="non-terminal residue" evidence="3">
    <location>
        <position position="96"/>
    </location>
</feature>
<sequence length="96" mass="11010">LNENAPRAMAVIDPVKLVIENYQGEGEMVTMPNHPNKPEMGSRQVPFSGEIWIDRADFREEANKQYKRLVLGKEVRLRNAYVIKAERVEKDAEGNI</sequence>
<dbReference type="EMBL" id="AZMM01009016">
    <property type="protein sequence ID" value="ETJ36727.1"/>
    <property type="molecule type" value="Genomic_DNA"/>
</dbReference>
<dbReference type="GO" id="GO:0005829">
    <property type="term" value="C:cytosol"/>
    <property type="evidence" value="ECO:0007669"/>
    <property type="project" value="TreeGrafter"/>
</dbReference>
<dbReference type="AlphaFoldDB" id="W1Y2F3"/>
<dbReference type="GO" id="GO:0004819">
    <property type="term" value="F:glutamine-tRNA ligase activity"/>
    <property type="evidence" value="ECO:0007669"/>
    <property type="project" value="TreeGrafter"/>
</dbReference>
<dbReference type="SUPFAM" id="SSF50715">
    <property type="entry name" value="Ribosomal protein L25-like"/>
    <property type="match status" value="1"/>
</dbReference>